<evidence type="ECO:0000256" key="1">
    <source>
        <dbReference type="ARBA" id="ARBA00004370"/>
    </source>
</evidence>
<dbReference type="InterPro" id="IPR001466">
    <property type="entry name" value="Beta-lactam-related"/>
</dbReference>
<dbReference type="PANTHER" id="PTHR46825">
    <property type="entry name" value="D-ALANYL-D-ALANINE-CARBOXYPEPTIDASE/ENDOPEPTIDASE AMPH"/>
    <property type="match status" value="1"/>
</dbReference>
<dbReference type="GO" id="GO:0016020">
    <property type="term" value="C:membrane"/>
    <property type="evidence" value="ECO:0007669"/>
    <property type="project" value="UniProtKB-SubCell"/>
</dbReference>
<dbReference type="EMBL" id="ATDL01000016">
    <property type="protein sequence ID" value="ERJ58510.1"/>
    <property type="molecule type" value="Genomic_DNA"/>
</dbReference>
<feature type="domain" description="Beta-lactamase-related" evidence="3">
    <location>
        <begin position="92"/>
        <end position="386"/>
    </location>
</feature>
<sequence>MDRILAFSAYLPIFNFVLINELPVRFFLSKLLNLVFLIILFSCSSAEQKQQEVQKKQSELDSIALSYNPSEGNAEIDAFMKKLHLTSGFNGNVLVAKKGKILYQNSFGWADYLHKDSLKIRSKFELASVSKPMTGLAVLQLVEAGKLKLDQLVSDFFPGFPYEGVTVEQLLTHRSGLPNYVYFVDKIWPDRKKGMSNMEAINLMIEHKPARYGKPDGRFHYNNSNYMILGAIVEKVSGQDFATYMEEHVFKPAGMKNTAALSRVKYDKIPTDVIGHDKVWRRSVVQDYLDGPLGDKGIYSTVQDMYLLDLALKEGRLLGKELLDSAYVPRSDAKRGVFSYGYGWRTFSTNGNQIVYHTGWWHGFKNLYVRDLTNDVTIVLLSNMVNGSLNNLDGLYKILEMPILRQNAYDANGGFVEH</sequence>
<dbReference type="Gene3D" id="3.40.710.10">
    <property type="entry name" value="DD-peptidase/beta-lactamase superfamily"/>
    <property type="match status" value="1"/>
</dbReference>
<dbReference type="STRING" id="1346330.M472_06995"/>
<dbReference type="AlphaFoldDB" id="U2HTA6"/>
<dbReference type="InterPro" id="IPR050491">
    <property type="entry name" value="AmpC-like"/>
</dbReference>
<organism evidence="4 5">
    <name type="scientific">Sphingobacterium paucimobilis HER1398</name>
    <dbReference type="NCBI Taxonomy" id="1346330"/>
    <lineage>
        <taxon>Bacteria</taxon>
        <taxon>Pseudomonadati</taxon>
        <taxon>Bacteroidota</taxon>
        <taxon>Sphingobacteriia</taxon>
        <taxon>Sphingobacteriales</taxon>
        <taxon>Sphingobacteriaceae</taxon>
        <taxon>Sphingobacterium</taxon>
    </lineage>
</organism>
<proteinExistence type="predicted"/>
<dbReference type="InterPro" id="IPR023650">
    <property type="entry name" value="Beta-lactam_class-A_AS"/>
</dbReference>
<evidence type="ECO:0000313" key="5">
    <source>
        <dbReference type="Proteomes" id="UP000016584"/>
    </source>
</evidence>
<dbReference type="PANTHER" id="PTHR46825:SF11">
    <property type="entry name" value="PENICILLIN-BINDING PROTEIN 4"/>
    <property type="match status" value="1"/>
</dbReference>
<keyword evidence="5" id="KW-1185">Reference proteome</keyword>
<gene>
    <name evidence="4" type="ORF">M472_06995</name>
</gene>
<dbReference type="Pfam" id="PF00144">
    <property type="entry name" value="Beta-lactamase"/>
    <property type="match status" value="1"/>
</dbReference>
<evidence type="ECO:0000256" key="2">
    <source>
        <dbReference type="ARBA" id="ARBA00023136"/>
    </source>
</evidence>
<dbReference type="PROSITE" id="PS00146">
    <property type="entry name" value="BETA_LACTAMASE_A"/>
    <property type="match status" value="1"/>
</dbReference>
<comment type="caution">
    <text evidence="4">The sequence shown here is derived from an EMBL/GenBank/DDBJ whole genome shotgun (WGS) entry which is preliminary data.</text>
</comment>
<protein>
    <recommendedName>
        <fullName evidence="3">Beta-lactamase-related domain-containing protein</fullName>
    </recommendedName>
</protein>
<evidence type="ECO:0000313" key="4">
    <source>
        <dbReference type="EMBL" id="ERJ58510.1"/>
    </source>
</evidence>
<comment type="subcellular location">
    <subcellularLocation>
        <location evidence="1">Membrane</location>
    </subcellularLocation>
</comment>
<dbReference type="Proteomes" id="UP000016584">
    <property type="component" value="Unassembled WGS sequence"/>
</dbReference>
<dbReference type="eggNOG" id="COG1680">
    <property type="taxonomic scope" value="Bacteria"/>
</dbReference>
<dbReference type="PATRIC" id="fig|1346330.5.peg.3060"/>
<dbReference type="SUPFAM" id="SSF56601">
    <property type="entry name" value="beta-lactamase/transpeptidase-like"/>
    <property type="match status" value="1"/>
</dbReference>
<dbReference type="InterPro" id="IPR012338">
    <property type="entry name" value="Beta-lactam/transpept-like"/>
</dbReference>
<reference evidence="4 5" key="1">
    <citation type="journal article" date="2013" name="Genome Announc.">
        <title>The Draft Genome Sequence of Sphingomonas paucimobilis Strain HER1398 (Proteobacteria), Host to the Giant PAU Phage, Indicates That It Is a Member of the Genus Sphingobacterium (Bacteroidetes).</title>
        <authorList>
            <person name="White R.A.III."/>
            <person name="Suttle C.A."/>
        </authorList>
    </citation>
    <scope>NUCLEOTIDE SEQUENCE [LARGE SCALE GENOMIC DNA]</scope>
    <source>
        <strain evidence="4 5">HER1398</strain>
    </source>
</reference>
<keyword evidence="2" id="KW-0472">Membrane</keyword>
<name>U2HTA6_9SPHI</name>
<evidence type="ECO:0000259" key="3">
    <source>
        <dbReference type="Pfam" id="PF00144"/>
    </source>
</evidence>
<accession>U2HTA6</accession>